<reference evidence="1 2" key="1">
    <citation type="submission" date="2024-02" db="EMBL/GenBank/DDBJ databases">
        <authorList>
            <person name="Chen Y."/>
            <person name="Shah S."/>
            <person name="Dougan E. K."/>
            <person name="Thang M."/>
            <person name="Chan C."/>
        </authorList>
    </citation>
    <scope>NUCLEOTIDE SEQUENCE [LARGE SCALE GENOMIC DNA]</scope>
</reference>
<protein>
    <submittedName>
        <fullName evidence="1">Uncharacterized protein</fullName>
    </submittedName>
</protein>
<keyword evidence="2" id="KW-1185">Reference proteome</keyword>
<organism evidence="1 2">
    <name type="scientific">Durusdinium trenchii</name>
    <dbReference type="NCBI Taxonomy" id="1381693"/>
    <lineage>
        <taxon>Eukaryota</taxon>
        <taxon>Sar</taxon>
        <taxon>Alveolata</taxon>
        <taxon>Dinophyceae</taxon>
        <taxon>Suessiales</taxon>
        <taxon>Symbiodiniaceae</taxon>
        <taxon>Durusdinium</taxon>
    </lineage>
</organism>
<evidence type="ECO:0000313" key="2">
    <source>
        <dbReference type="Proteomes" id="UP001642464"/>
    </source>
</evidence>
<dbReference type="EMBL" id="CAXAMM010042295">
    <property type="protein sequence ID" value="CAK9104008.1"/>
    <property type="molecule type" value="Genomic_DNA"/>
</dbReference>
<sequence length="268" mass="30060">MFSRRIVVVKRSHMERMTLARYFPLSWKRQQPLWGSASTGKFQVRPAGVKEGSHVRANECPYAALHGMSLSAGGFADQRNSDRKAGGLEHWVERLNDILGPHTMLEIVDINAEGSDPENSGLMLRCRCPELAPGLVRFLTQLRLRLLECLGGPEAIDFLVLCMSDQEGSFVVIFAPTPQLMQLQEGHADLVPWANPLTGESSEIAGIEESRLDFGKGVGHFLVLKEELRKQLLDKGEDTLRRIWAFNRVPGSRKVIEDFIVQQNILET</sequence>
<dbReference type="Proteomes" id="UP001642464">
    <property type="component" value="Unassembled WGS sequence"/>
</dbReference>
<name>A0ABP0RUG9_9DINO</name>
<evidence type="ECO:0000313" key="1">
    <source>
        <dbReference type="EMBL" id="CAK9104008.1"/>
    </source>
</evidence>
<accession>A0ABP0RUG9</accession>
<comment type="caution">
    <text evidence="1">The sequence shown here is derived from an EMBL/GenBank/DDBJ whole genome shotgun (WGS) entry which is preliminary data.</text>
</comment>
<proteinExistence type="predicted"/>
<gene>
    <name evidence="1" type="ORF">SCF082_LOCUS48560</name>
</gene>